<evidence type="ECO:0000259" key="2">
    <source>
        <dbReference type="Pfam" id="PF01578"/>
    </source>
</evidence>
<dbReference type="EMBL" id="CP048029">
    <property type="protein sequence ID" value="QIK37174.1"/>
    <property type="molecule type" value="Genomic_DNA"/>
</dbReference>
<dbReference type="InterPro" id="IPR002541">
    <property type="entry name" value="Cyt_c_assembly"/>
</dbReference>
<keyword evidence="1" id="KW-0812">Transmembrane</keyword>
<feature type="transmembrane region" description="Helical" evidence="1">
    <location>
        <begin position="213"/>
        <end position="231"/>
    </location>
</feature>
<name>A0A6G7VB22_9GAMM</name>
<dbReference type="AlphaFoldDB" id="A0A6G7VB22"/>
<keyword evidence="1" id="KW-0472">Membrane</keyword>
<evidence type="ECO:0000313" key="3">
    <source>
        <dbReference type="EMBL" id="QIK37174.1"/>
    </source>
</evidence>
<dbReference type="GO" id="GO:0005886">
    <property type="term" value="C:plasma membrane"/>
    <property type="evidence" value="ECO:0007669"/>
    <property type="project" value="TreeGrafter"/>
</dbReference>
<feature type="transmembrane region" description="Helical" evidence="1">
    <location>
        <begin position="91"/>
        <end position="108"/>
    </location>
</feature>
<feature type="transmembrane region" description="Helical" evidence="1">
    <location>
        <begin position="6"/>
        <end position="23"/>
    </location>
</feature>
<proteinExistence type="predicted"/>
<dbReference type="Pfam" id="PF01578">
    <property type="entry name" value="Cytochrom_C_asm"/>
    <property type="match status" value="1"/>
</dbReference>
<dbReference type="InterPro" id="IPR052372">
    <property type="entry name" value="YpjD/HemX"/>
</dbReference>
<sequence>MIHTLFAYLTTLCYLAAAFLIGVRLFRKEGWTPPRWLAIAIGFIGLTLHSWVIWDGVAGHGGVNLGFYHALALTAWTIVALLLASSLTKPVDNLGLILLPAAALSLLLETHMADVGFMRHSTSLALKIHVLISMLAYSLLTLAAVQSIILAVQDHHLRHRRFTGFVRTLPPLQTMESLLFEMITAGFILLTLALLSGFAFLENMFAQHLVHKTILSVLAWLVFGGLLIGRYRHGWRGRTAITWTLSGFGILILAYFGSKAVLQFILQRAS</sequence>
<keyword evidence="4" id="KW-1185">Reference proteome</keyword>
<dbReference type="PANTHER" id="PTHR38034">
    <property type="entry name" value="INNER MEMBRANE PROTEIN YPJD"/>
    <property type="match status" value="1"/>
</dbReference>
<feature type="transmembrane region" description="Helical" evidence="1">
    <location>
        <begin position="243"/>
        <end position="266"/>
    </location>
</feature>
<keyword evidence="1" id="KW-1133">Transmembrane helix</keyword>
<dbReference type="PANTHER" id="PTHR38034:SF1">
    <property type="entry name" value="INNER MEMBRANE PROTEIN YPJD"/>
    <property type="match status" value="1"/>
</dbReference>
<feature type="transmembrane region" description="Helical" evidence="1">
    <location>
        <begin position="66"/>
        <end position="84"/>
    </location>
</feature>
<feature type="domain" description="Cytochrome c assembly protein" evidence="2">
    <location>
        <begin position="41"/>
        <end position="265"/>
    </location>
</feature>
<dbReference type="KEGG" id="cjap:GWK36_03315"/>
<feature type="transmembrane region" description="Helical" evidence="1">
    <location>
        <begin position="128"/>
        <end position="152"/>
    </location>
</feature>
<reference evidence="4" key="1">
    <citation type="submission" date="2020-01" db="EMBL/GenBank/DDBJ databases">
        <title>Caldichromatium gen. nov., sp. nov., a thermophilic purple sulfur bacterium member of the family Chromatiaceae isolated from Nakabusa hot spring, Japan.</title>
        <authorList>
            <person name="Saini M.K."/>
            <person name="Hanada S."/>
            <person name="Tank M."/>
        </authorList>
    </citation>
    <scope>NUCLEOTIDE SEQUENCE [LARGE SCALE GENOMIC DNA]</scope>
    <source>
        <strain evidence="4">No.7</strain>
    </source>
</reference>
<dbReference type="GO" id="GO:0020037">
    <property type="term" value="F:heme binding"/>
    <property type="evidence" value="ECO:0007669"/>
    <property type="project" value="InterPro"/>
</dbReference>
<dbReference type="GO" id="GO:0017004">
    <property type="term" value="P:cytochrome complex assembly"/>
    <property type="evidence" value="ECO:0007669"/>
    <property type="project" value="InterPro"/>
</dbReference>
<protein>
    <submittedName>
        <fullName evidence="3">Cytochrome C biogenesis protein</fullName>
    </submittedName>
</protein>
<evidence type="ECO:0000313" key="4">
    <source>
        <dbReference type="Proteomes" id="UP000502699"/>
    </source>
</evidence>
<accession>A0A6G7VB22</accession>
<dbReference type="RefSeq" id="WP_166269945.1">
    <property type="nucleotide sequence ID" value="NZ_CP048029.1"/>
</dbReference>
<gene>
    <name evidence="3" type="ORF">GWK36_03315</name>
</gene>
<feature type="transmembrane region" description="Helical" evidence="1">
    <location>
        <begin position="178"/>
        <end position="201"/>
    </location>
</feature>
<evidence type="ECO:0000256" key="1">
    <source>
        <dbReference type="SAM" id="Phobius"/>
    </source>
</evidence>
<feature type="transmembrane region" description="Helical" evidence="1">
    <location>
        <begin position="35"/>
        <end position="54"/>
    </location>
</feature>
<organism evidence="3 4">
    <name type="scientific">Caldichromatium japonicum</name>
    <dbReference type="NCBI Taxonomy" id="2699430"/>
    <lineage>
        <taxon>Bacteria</taxon>
        <taxon>Pseudomonadati</taxon>
        <taxon>Pseudomonadota</taxon>
        <taxon>Gammaproteobacteria</taxon>
        <taxon>Chromatiales</taxon>
        <taxon>Chromatiaceae</taxon>
        <taxon>Caldichromatium</taxon>
    </lineage>
</organism>
<dbReference type="Proteomes" id="UP000502699">
    <property type="component" value="Chromosome"/>
</dbReference>